<protein>
    <recommendedName>
        <fullName evidence="3">MULE transposase domain-containing protein</fullName>
    </recommendedName>
</protein>
<accession>A0AAD9NGQ8</accession>
<evidence type="ECO:0000313" key="2">
    <source>
        <dbReference type="Proteomes" id="UP001208570"/>
    </source>
</evidence>
<dbReference type="PANTHER" id="PTHR20956">
    <property type="entry name" value="HEH2P"/>
    <property type="match status" value="1"/>
</dbReference>
<dbReference type="Proteomes" id="UP001208570">
    <property type="component" value="Unassembled WGS sequence"/>
</dbReference>
<reference evidence="1" key="1">
    <citation type="journal article" date="2023" name="Mol. Biol. Evol.">
        <title>Third-Generation Sequencing Reveals the Adaptive Role of the Epigenome in Three Deep-Sea Polychaetes.</title>
        <authorList>
            <person name="Perez M."/>
            <person name="Aroh O."/>
            <person name="Sun Y."/>
            <person name="Lan Y."/>
            <person name="Juniper S.K."/>
            <person name="Young C.R."/>
            <person name="Angers B."/>
            <person name="Qian P.Y."/>
        </authorList>
    </citation>
    <scope>NUCLEOTIDE SEQUENCE</scope>
    <source>
        <strain evidence="1">P08H-3</strain>
    </source>
</reference>
<name>A0AAD9NGQ8_9ANNE</name>
<dbReference type="PANTHER" id="PTHR20956:SF12">
    <property type="entry name" value="FLYWCH-TYPE DOMAIN-CONTAINING PROTEIN"/>
    <property type="match status" value="1"/>
</dbReference>
<proteinExistence type="predicted"/>
<sequence>MYCSATVRQIGDTFVNGANPHICVTKASALSGAKIHAQLCGQCKMDTHSSASSIVNDAQSSLLPTNVPTDSLPQASSLMHKCKLRHKHRPIDPDSLDFEIELNAIPDDFLRADLYVGNKRHLVFYNISFLQLRSGMLTGLSSKSAEDYKSVLSHLMLQNDFVQLQCIMIDFEAVVWNAFRDMVPNVVGKGCHFHWTQPIYGGKCKI</sequence>
<gene>
    <name evidence="1" type="ORF">LSH36_8g14035</name>
</gene>
<comment type="caution">
    <text evidence="1">The sequence shown here is derived from an EMBL/GenBank/DDBJ whole genome shotgun (WGS) entry which is preliminary data.</text>
</comment>
<keyword evidence="2" id="KW-1185">Reference proteome</keyword>
<dbReference type="AlphaFoldDB" id="A0AAD9NGQ8"/>
<organism evidence="1 2">
    <name type="scientific">Paralvinella palmiformis</name>
    <dbReference type="NCBI Taxonomy" id="53620"/>
    <lineage>
        <taxon>Eukaryota</taxon>
        <taxon>Metazoa</taxon>
        <taxon>Spiralia</taxon>
        <taxon>Lophotrochozoa</taxon>
        <taxon>Annelida</taxon>
        <taxon>Polychaeta</taxon>
        <taxon>Sedentaria</taxon>
        <taxon>Canalipalpata</taxon>
        <taxon>Terebellida</taxon>
        <taxon>Terebelliformia</taxon>
        <taxon>Alvinellidae</taxon>
        <taxon>Paralvinella</taxon>
    </lineage>
</organism>
<evidence type="ECO:0008006" key="3">
    <source>
        <dbReference type="Google" id="ProtNLM"/>
    </source>
</evidence>
<evidence type="ECO:0000313" key="1">
    <source>
        <dbReference type="EMBL" id="KAK2169672.1"/>
    </source>
</evidence>
<dbReference type="EMBL" id="JAODUP010000008">
    <property type="protein sequence ID" value="KAK2169672.1"/>
    <property type="molecule type" value="Genomic_DNA"/>
</dbReference>